<feature type="compositionally biased region" description="Basic and acidic residues" evidence="1">
    <location>
        <begin position="136"/>
        <end position="156"/>
    </location>
</feature>
<dbReference type="EMBL" id="JBICBT010000347">
    <property type="protein sequence ID" value="KAL3116754.1"/>
    <property type="molecule type" value="Genomic_DNA"/>
</dbReference>
<sequence>METTNRETVAKAAECRDKALLSLTEAKLSHTKAELSQTKAGFRQKEEENDLLKRKLVELKSVPIVWTVPSPVFLLSVLPSSIPSAHQHISVSGPNDQTVGRENYGKEAEAKCRICLKHEAMTVAMAIVSIPFSLQHRPDRTERRKEQRKKEAREAEQQQAAQAQTQKAKEQRQTQQPQKPREVEQQQTPQTQQQPMDEQQQQAAQSQQQPQKSKYVPPSMRK</sequence>
<organism evidence="2 3">
    <name type="scientific">Heterodera trifolii</name>
    <dbReference type="NCBI Taxonomy" id="157864"/>
    <lineage>
        <taxon>Eukaryota</taxon>
        <taxon>Metazoa</taxon>
        <taxon>Ecdysozoa</taxon>
        <taxon>Nematoda</taxon>
        <taxon>Chromadorea</taxon>
        <taxon>Rhabditida</taxon>
        <taxon>Tylenchina</taxon>
        <taxon>Tylenchomorpha</taxon>
        <taxon>Tylenchoidea</taxon>
        <taxon>Heteroderidae</taxon>
        <taxon>Heteroderinae</taxon>
        <taxon>Heterodera</taxon>
    </lineage>
</organism>
<feature type="compositionally biased region" description="Low complexity" evidence="1">
    <location>
        <begin position="157"/>
        <end position="166"/>
    </location>
</feature>
<gene>
    <name evidence="2" type="ORF">niasHT_004255</name>
</gene>
<dbReference type="Proteomes" id="UP001620626">
    <property type="component" value="Unassembled WGS sequence"/>
</dbReference>
<comment type="caution">
    <text evidence="2">The sequence shown here is derived from an EMBL/GenBank/DDBJ whole genome shotgun (WGS) entry which is preliminary data.</text>
</comment>
<feature type="region of interest" description="Disordered" evidence="1">
    <location>
        <begin position="135"/>
        <end position="222"/>
    </location>
</feature>
<protein>
    <submittedName>
        <fullName evidence="2">Uncharacterized protein</fullName>
    </submittedName>
</protein>
<keyword evidence="3" id="KW-1185">Reference proteome</keyword>
<evidence type="ECO:0000313" key="2">
    <source>
        <dbReference type="EMBL" id="KAL3116754.1"/>
    </source>
</evidence>
<name>A0ABD2LR33_9BILA</name>
<accession>A0ABD2LR33</accession>
<reference evidence="2 3" key="1">
    <citation type="submission" date="2024-10" db="EMBL/GenBank/DDBJ databases">
        <authorList>
            <person name="Kim D."/>
        </authorList>
    </citation>
    <scope>NUCLEOTIDE SEQUENCE [LARGE SCALE GENOMIC DNA]</scope>
    <source>
        <strain evidence="2">BH-2024</strain>
    </source>
</reference>
<evidence type="ECO:0000256" key="1">
    <source>
        <dbReference type="SAM" id="MobiDB-lite"/>
    </source>
</evidence>
<dbReference type="AlphaFoldDB" id="A0ABD2LR33"/>
<proteinExistence type="predicted"/>
<feature type="compositionally biased region" description="Low complexity" evidence="1">
    <location>
        <begin position="185"/>
        <end position="211"/>
    </location>
</feature>
<evidence type="ECO:0000313" key="3">
    <source>
        <dbReference type="Proteomes" id="UP001620626"/>
    </source>
</evidence>